<gene>
    <name evidence="1" type="ORF">BHQ10_006612</name>
</gene>
<dbReference type="AlphaFoldDB" id="A0A364L465"/>
<proteinExistence type="predicted"/>
<dbReference type="InterPro" id="IPR036412">
    <property type="entry name" value="HAD-like_sf"/>
</dbReference>
<dbReference type="GO" id="GO:0008962">
    <property type="term" value="F:phosphatidylglycerophosphatase activity"/>
    <property type="evidence" value="ECO:0007669"/>
    <property type="project" value="InterPro"/>
</dbReference>
<protein>
    <submittedName>
        <fullName evidence="1">Uncharacterized protein</fullName>
    </submittedName>
</protein>
<dbReference type="OrthoDB" id="198652at2759"/>
<dbReference type="Proteomes" id="UP000249363">
    <property type="component" value="Unassembled WGS sequence"/>
</dbReference>
<evidence type="ECO:0000313" key="2">
    <source>
        <dbReference type="Proteomes" id="UP000249363"/>
    </source>
</evidence>
<name>A0A364L465_TALAM</name>
<dbReference type="GeneID" id="63795828"/>
<dbReference type="InterPro" id="IPR027706">
    <property type="entry name" value="PGP_Pase"/>
</dbReference>
<dbReference type="InterPro" id="IPR023214">
    <property type="entry name" value="HAD_sf"/>
</dbReference>
<keyword evidence="2" id="KW-1185">Reference proteome</keyword>
<sequence>MAPLNTNLQAFNLTVSTLLKQPSHFLPNLTIPTFLDLPEQIGHQLASSSSATITGQQPKRIPKIKALILDKDNTLCPPHTTTIPKPYLDKLEQLRTSPTSPFNLNTNPDGVLIVSNTAGSRPDVEKYVDEARTLEDKLAHLRISVFRVQKPSTTTSKIDGAAGPGGRRKPFCGPDVLAWFRERGVIDRPDEVVVVGDRLGTDTLMAAQMGSWSVWCKDGVTHSVTDQPKMDYRGFLAKVEIVLERYLRESGGLKARVPEGWERATI</sequence>
<reference evidence="1 2" key="1">
    <citation type="journal article" date="2017" name="Biotechnol. Biofuels">
        <title>Differential beta-glucosidase expression as a function of carbon source availability in Talaromyces amestolkiae: a genomic and proteomic approach.</title>
        <authorList>
            <person name="de Eugenio L.I."/>
            <person name="Mendez-Liter J.A."/>
            <person name="Nieto-Dominguez M."/>
            <person name="Alonso L."/>
            <person name="Gil-Munoz J."/>
            <person name="Barriuso J."/>
            <person name="Prieto A."/>
            <person name="Martinez M.J."/>
        </authorList>
    </citation>
    <scope>NUCLEOTIDE SEQUENCE [LARGE SCALE GENOMIC DNA]</scope>
    <source>
        <strain evidence="1 2">CIB</strain>
    </source>
</reference>
<accession>A0A364L465</accession>
<dbReference type="EMBL" id="MIKG01000012">
    <property type="protein sequence ID" value="RAO70600.1"/>
    <property type="molecule type" value="Genomic_DNA"/>
</dbReference>
<dbReference type="RefSeq" id="XP_040735116.1">
    <property type="nucleotide sequence ID" value="XM_040879218.1"/>
</dbReference>
<dbReference type="STRING" id="1196081.A0A364L465"/>
<dbReference type="Pfam" id="PF09419">
    <property type="entry name" value="PGP_phosphatase"/>
    <property type="match status" value="1"/>
</dbReference>
<dbReference type="Gene3D" id="3.40.50.1000">
    <property type="entry name" value="HAD superfamily/HAD-like"/>
    <property type="match status" value="1"/>
</dbReference>
<organism evidence="1 2">
    <name type="scientific">Talaromyces amestolkiae</name>
    <dbReference type="NCBI Taxonomy" id="1196081"/>
    <lineage>
        <taxon>Eukaryota</taxon>
        <taxon>Fungi</taxon>
        <taxon>Dikarya</taxon>
        <taxon>Ascomycota</taxon>
        <taxon>Pezizomycotina</taxon>
        <taxon>Eurotiomycetes</taxon>
        <taxon>Eurotiomycetidae</taxon>
        <taxon>Eurotiales</taxon>
        <taxon>Trichocomaceae</taxon>
        <taxon>Talaromyces</taxon>
        <taxon>Talaromyces sect. Talaromyces</taxon>
    </lineage>
</organism>
<evidence type="ECO:0000313" key="1">
    <source>
        <dbReference type="EMBL" id="RAO70600.1"/>
    </source>
</evidence>
<comment type="caution">
    <text evidence="1">The sequence shown here is derived from an EMBL/GenBank/DDBJ whole genome shotgun (WGS) entry which is preliminary data.</text>
</comment>
<dbReference type="SUPFAM" id="SSF56784">
    <property type="entry name" value="HAD-like"/>
    <property type="match status" value="1"/>
</dbReference>